<name>A0ABT1R6Y8_9HYPH</name>
<feature type="domain" description="DUF4376" evidence="1">
    <location>
        <begin position="48"/>
        <end position="149"/>
    </location>
</feature>
<reference evidence="2" key="1">
    <citation type="submission" date="2021-07" db="EMBL/GenBank/DDBJ databases">
        <title>Shinella sp. nov., a novel member of the genus Shinella from water.</title>
        <authorList>
            <person name="Deng Y."/>
        </authorList>
    </citation>
    <scope>NUCLEOTIDE SEQUENCE</scope>
    <source>
        <strain evidence="2">CPCC 100929</strain>
    </source>
</reference>
<dbReference type="Proteomes" id="UP000996601">
    <property type="component" value="Unassembled WGS sequence"/>
</dbReference>
<accession>A0ABT1R6Y8</accession>
<organism evidence="2 3">
    <name type="scientific">Shinella lacus</name>
    <dbReference type="NCBI Taxonomy" id="2654216"/>
    <lineage>
        <taxon>Bacteria</taxon>
        <taxon>Pseudomonadati</taxon>
        <taxon>Pseudomonadota</taxon>
        <taxon>Alphaproteobacteria</taxon>
        <taxon>Hyphomicrobiales</taxon>
        <taxon>Rhizobiaceae</taxon>
        <taxon>Shinella</taxon>
    </lineage>
</organism>
<protein>
    <submittedName>
        <fullName evidence="2">DUF4376 domain-containing protein</fullName>
    </submittedName>
</protein>
<dbReference type="EMBL" id="WHSB02000004">
    <property type="protein sequence ID" value="MCQ4630946.1"/>
    <property type="molecule type" value="Genomic_DNA"/>
</dbReference>
<evidence type="ECO:0000313" key="3">
    <source>
        <dbReference type="Proteomes" id="UP000996601"/>
    </source>
</evidence>
<dbReference type="RefSeq" id="WP_256117385.1">
    <property type="nucleotide sequence ID" value="NZ_WHSB02000004.1"/>
</dbReference>
<evidence type="ECO:0000313" key="2">
    <source>
        <dbReference type="EMBL" id="MCQ4630946.1"/>
    </source>
</evidence>
<keyword evidence="3" id="KW-1185">Reference proteome</keyword>
<evidence type="ECO:0000259" key="1">
    <source>
        <dbReference type="Pfam" id="PF14301"/>
    </source>
</evidence>
<comment type="caution">
    <text evidence="2">The sequence shown here is derived from an EMBL/GenBank/DDBJ whole genome shotgun (WGS) entry which is preliminary data.</text>
</comment>
<gene>
    <name evidence="2" type="ORF">GB927_012910</name>
</gene>
<dbReference type="InterPro" id="IPR025484">
    <property type="entry name" value="DUF4376"/>
</dbReference>
<sequence length="163" mass="17931">MRYKIFDIEGNHVNSIVADEAFVEQHFPGRYELLPSPPPPAPLPPTSADVDAERDRRISAGFVFGGILYQSRPEDRENITGASLAALAAMMNGAVVGNLRWHGGDSDFMWIAADNSVYPMDAQTVFTFGQTAMAHKQGLIFAARAIKDEEPIPADYTDDGYWP</sequence>
<proteinExistence type="predicted"/>
<dbReference type="Pfam" id="PF14301">
    <property type="entry name" value="DUF4376"/>
    <property type="match status" value="1"/>
</dbReference>